<accession>A0A438E2G6</accession>
<dbReference type="PANTHER" id="PTHR37984:SF5">
    <property type="entry name" value="PROTEIN NYNRIN-LIKE"/>
    <property type="match status" value="1"/>
</dbReference>
<evidence type="ECO:0000313" key="3">
    <source>
        <dbReference type="Proteomes" id="UP000288805"/>
    </source>
</evidence>
<dbReference type="InterPro" id="IPR001584">
    <property type="entry name" value="Integrase_cat-core"/>
</dbReference>
<dbReference type="InterPro" id="IPR050951">
    <property type="entry name" value="Retrovirus_Pol_polyprotein"/>
</dbReference>
<dbReference type="PANTHER" id="PTHR37984">
    <property type="entry name" value="PROTEIN CBG26694"/>
    <property type="match status" value="1"/>
</dbReference>
<dbReference type="GO" id="GO:0003676">
    <property type="term" value="F:nucleic acid binding"/>
    <property type="evidence" value="ECO:0007669"/>
    <property type="project" value="InterPro"/>
</dbReference>
<proteinExistence type="predicted"/>
<name>A0A438E2G6_VITVI</name>
<dbReference type="Gene3D" id="3.30.420.10">
    <property type="entry name" value="Ribonuclease H-like superfamily/Ribonuclease H"/>
    <property type="match status" value="1"/>
</dbReference>
<dbReference type="InterPro" id="IPR036397">
    <property type="entry name" value="RNaseH_sf"/>
</dbReference>
<dbReference type="PROSITE" id="PS50994">
    <property type="entry name" value="INTEGRASE"/>
    <property type="match status" value="1"/>
</dbReference>
<dbReference type="Proteomes" id="UP000288805">
    <property type="component" value="Unassembled WGS sequence"/>
</dbReference>
<sequence>MLASKTKMSPSSYGKTCLPFWNSTNIIADNGPQFDSIAFRNFCSELNIRNSYSTPRYPQSNGQAEATNKTLITALKKRLEQAKGKWVEELPGVLWAYRTHPDDQQEILLSPSHMEWTQSFLLK</sequence>
<protein>
    <recommendedName>
        <fullName evidence="1">Integrase catalytic domain-containing protein</fullName>
    </recommendedName>
</protein>
<organism evidence="2 3">
    <name type="scientific">Vitis vinifera</name>
    <name type="common">Grape</name>
    <dbReference type="NCBI Taxonomy" id="29760"/>
    <lineage>
        <taxon>Eukaryota</taxon>
        <taxon>Viridiplantae</taxon>
        <taxon>Streptophyta</taxon>
        <taxon>Embryophyta</taxon>
        <taxon>Tracheophyta</taxon>
        <taxon>Spermatophyta</taxon>
        <taxon>Magnoliopsida</taxon>
        <taxon>eudicotyledons</taxon>
        <taxon>Gunneridae</taxon>
        <taxon>Pentapetalae</taxon>
        <taxon>rosids</taxon>
        <taxon>Vitales</taxon>
        <taxon>Vitaceae</taxon>
        <taxon>Viteae</taxon>
        <taxon>Vitis</taxon>
    </lineage>
</organism>
<feature type="domain" description="Integrase catalytic" evidence="1">
    <location>
        <begin position="1"/>
        <end position="119"/>
    </location>
</feature>
<reference evidence="2 3" key="1">
    <citation type="journal article" date="2018" name="PLoS Genet.">
        <title>Population sequencing reveals clonal diversity and ancestral inbreeding in the grapevine cultivar Chardonnay.</title>
        <authorList>
            <person name="Roach M.J."/>
            <person name="Johnson D.L."/>
            <person name="Bohlmann J."/>
            <person name="van Vuuren H.J."/>
            <person name="Jones S.J."/>
            <person name="Pretorius I.S."/>
            <person name="Schmidt S.A."/>
            <person name="Borneman A.R."/>
        </authorList>
    </citation>
    <scope>NUCLEOTIDE SEQUENCE [LARGE SCALE GENOMIC DNA]</scope>
    <source>
        <strain evidence="3">cv. Chardonnay</strain>
        <tissue evidence="2">Leaf</tissue>
    </source>
</reference>
<dbReference type="GO" id="GO:0015074">
    <property type="term" value="P:DNA integration"/>
    <property type="evidence" value="ECO:0007669"/>
    <property type="project" value="InterPro"/>
</dbReference>
<dbReference type="InterPro" id="IPR012337">
    <property type="entry name" value="RNaseH-like_sf"/>
</dbReference>
<comment type="caution">
    <text evidence="2">The sequence shown here is derived from an EMBL/GenBank/DDBJ whole genome shotgun (WGS) entry which is preliminary data.</text>
</comment>
<dbReference type="AlphaFoldDB" id="A0A438E2G6"/>
<evidence type="ECO:0000259" key="1">
    <source>
        <dbReference type="PROSITE" id="PS50994"/>
    </source>
</evidence>
<dbReference type="EMBL" id="QGNW01001422">
    <property type="protein sequence ID" value="RVW41911.1"/>
    <property type="molecule type" value="Genomic_DNA"/>
</dbReference>
<dbReference type="SUPFAM" id="SSF53098">
    <property type="entry name" value="Ribonuclease H-like"/>
    <property type="match status" value="1"/>
</dbReference>
<gene>
    <name evidence="2" type="ORF">CK203_081557</name>
</gene>
<evidence type="ECO:0000313" key="2">
    <source>
        <dbReference type="EMBL" id="RVW41911.1"/>
    </source>
</evidence>